<dbReference type="EMBL" id="CP159989">
    <property type="protein sequence ID" value="XCP83144.1"/>
    <property type="molecule type" value="Genomic_DNA"/>
</dbReference>
<name>A0AAU8N3Z3_9ACTO</name>
<dbReference type="Pfam" id="PF01527">
    <property type="entry name" value="HTH_Tnp_1"/>
    <property type="match status" value="1"/>
</dbReference>
<dbReference type="SUPFAM" id="SSF46689">
    <property type="entry name" value="Homeodomain-like"/>
    <property type="match status" value="1"/>
</dbReference>
<dbReference type="GO" id="GO:0006313">
    <property type="term" value="P:DNA transposition"/>
    <property type="evidence" value="ECO:0007669"/>
    <property type="project" value="InterPro"/>
</dbReference>
<dbReference type="GO" id="GO:0004803">
    <property type="term" value="F:transposase activity"/>
    <property type="evidence" value="ECO:0007669"/>
    <property type="project" value="InterPro"/>
</dbReference>
<dbReference type="Gene3D" id="1.10.10.10">
    <property type="entry name" value="Winged helix-like DNA-binding domain superfamily/Winged helix DNA-binding domain"/>
    <property type="match status" value="1"/>
</dbReference>
<gene>
    <name evidence="1" type="ORF">ABXS69_04510</name>
</gene>
<dbReference type="RefSeq" id="WP_366181354.1">
    <property type="nucleotide sequence ID" value="NZ_CP159989.1"/>
</dbReference>
<proteinExistence type="predicted"/>
<sequence length="127" mass="13959">MPAPKKYPEELKERGIRLCLDALADPDRAKGCFKRVGDELGINAETLRTWVRQAQIDARQRPGTTTDDARRIRELEAASREPQRVGGIGREAGAYFAQAELRAPVADLVDFIEDNKEHGARAGSAGS</sequence>
<evidence type="ECO:0000313" key="1">
    <source>
        <dbReference type="EMBL" id="XCP83144.1"/>
    </source>
</evidence>
<dbReference type="InterPro" id="IPR036388">
    <property type="entry name" value="WH-like_DNA-bd_sf"/>
</dbReference>
<dbReference type="AlphaFoldDB" id="A0AAU8N3Z3"/>
<accession>A0AAU8N3Z3</accession>
<dbReference type="InterPro" id="IPR009057">
    <property type="entry name" value="Homeodomain-like_sf"/>
</dbReference>
<reference evidence="1" key="1">
    <citation type="submission" date="2024-05" db="EMBL/GenBank/DDBJ databases">
        <title>Draft genome assemblies of 36 bacteria isolated from hibernating arctic ground squirrels.</title>
        <authorList>
            <person name="McKee H."/>
            <person name="Mullen L."/>
            <person name="Drown D.M."/>
            <person name="Duddleston K.N."/>
        </authorList>
    </citation>
    <scope>NUCLEOTIDE SEQUENCE</scope>
    <source>
        <strain evidence="1">AR004</strain>
    </source>
</reference>
<protein>
    <submittedName>
        <fullName evidence="1">Transposase</fullName>
    </submittedName>
</protein>
<dbReference type="InterPro" id="IPR002514">
    <property type="entry name" value="Transposase_8"/>
</dbReference>
<dbReference type="GO" id="GO:0003677">
    <property type="term" value="F:DNA binding"/>
    <property type="evidence" value="ECO:0007669"/>
    <property type="project" value="InterPro"/>
</dbReference>
<organism evidence="1">
    <name type="scientific">Actinomyces timonensis</name>
    <dbReference type="NCBI Taxonomy" id="1288391"/>
    <lineage>
        <taxon>Bacteria</taxon>
        <taxon>Bacillati</taxon>
        <taxon>Actinomycetota</taxon>
        <taxon>Actinomycetes</taxon>
        <taxon>Actinomycetales</taxon>
        <taxon>Actinomycetaceae</taxon>
        <taxon>Actinomyces</taxon>
    </lineage>
</organism>